<sequence length="236" mass="26761">MESSVSIFNSKKPFILMGIISLASVSFMAPAVEVIPIIKQIKIDTPRDNYITIKSSFPASSDKEQYEFVSLDLFMIKNPGESKEDLEKELGKAEPTLLFSPTKVMIPYGSQKKIRIMTMKPVEKEQVYRLRVRPTYPEDAVDPGKVRFAIGYDVLVRYMPNGTLTQDLKVNCSGGNYQLESQGNSRSEMRNVTIDGVKSEDINVYPVHIRKVKARNELSFELDGKKYRYVACALKE</sequence>
<dbReference type="STRING" id="1111728.GCA_000427805_01414"/>
<keyword evidence="1" id="KW-1133">Transmembrane helix</keyword>
<dbReference type="InterPro" id="IPR013783">
    <property type="entry name" value="Ig-like_fold"/>
</dbReference>
<evidence type="ECO:0000313" key="3">
    <source>
        <dbReference type="Proteomes" id="UP000224974"/>
    </source>
</evidence>
<keyword evidence="1" id="KW-0472">Membrane</keyword>
<gene>
    <name evidence="2" type="ORF">CRN84_24940</name>
</gene>
<keyword evidence="1" id="KW-0812">Transmembrane</keyword>
<dbReference type="Proteomes" id="UP000224974">
    <property type="component" value="Unassembled WGS sequence"/>
</dbReference>
<dbReference type="Gene3D" id="2.60.40.10">
    <property type="entry name" value="Immunoglobulins"/>
    <property type="match status" value="1"/>
</dbReference>
<evidence type="ECO:0000313" key="2">
    <source>
        <dbReference type="EMBL" id="PHI32332.1"/>
    </source>
</evidence>
<protein>
    <recommendedName>
        <fullName evidence="4">Fimbrial protein TcfA</fullName>
    </recommendedName>
</protein>
<dbReference type="EMBL" id="PDDX01000001">
    <property type="protein sequence ID" value="PHI32332.1"/>
    <property type="molecule type" value="Genomic_DNA"/>
</dbReference>
<proteinExistence type="predicted"/>
<reference evidence="3" key="1">
    <citation type="submission" date="2017-09" db="EMBL/GenBank/DDBJ databases">
        <title>FDA dAtabase for Regulatory Grade micrObial Sequences (FDA-ARGOS): Supporting development and validation of Infectious Disease Dx tests.</title>
        <authorList>
            <person name="Minogue T."/>
            <person name="Wolcott M."/>
            <person name="Wasieloski L."/>
            <person name="Aguilar W."/>
            <person name="Moore D."/>
            <person name="Tallon L."/>
            <person name="Sadzewicz L."/>
            <person name="Ott S."/>
            <person name="Zhao X."/>
            <person name="Nagaraj S."/>
            <person name="Vavikolanu K."/>
            <person name="Aluvathingal J."/>
            <person name="Nadendla S."/>
            <person name="Sichtig H."/>
        </authorList>
    </citation>
    <scope>NUCLEOTIDE SEQUENCE [LARGE SCALE GENOMIC DNA]</scope>
    <source>
        <strain evidence="3">FDAARGOS_387</strain>
    </source>
</reference>
<accession>A0A2C6DVH2</accession>
<organism evidence="2 3">
    <name type="scientific">Budvicia aquatica</name>
    <dbReference type="NCBI Taxonomy" id="82979"/>
    <lineage>
        <taxon>Bacteria</taxon>
        <taxon>Pseudomonadati</taxon>
        <taxon>Pseudomonadota</taxon>
        <taxon>Gammaproteobacteria</taxon>
        <taxon>Enterobacterales</taxon>
        <taxon>Budviciaceae</taxon>
        <taxon>Budvicia</taxon>
    </lineage>
</organism>
<dbReference type="AlphaFoldDB" id="A0A2C6DVH2"/>
<dbReference type="OrthoDB" id="6842070at2"/>
<keyword evidence="3" id="KW-1185">Reference proteome</keyword>
<evidence type="ECO:0008006" key="4">
    <source>
        <dbReference type="Google" id="ProtNLM"/>
    </source>
</evidence>
<evidence type="ECO:0000256" key="1">
    <source>
        <dbReference type="SAM" id="Phobius"/>
    </source>
</evidence>
<feature type="transmembrane region" description="Helical" evidence="1">
    <location>
        <begin position="14"/>
        <end position="38"/>
    </location>
</feature>
<comment type="caution">
    <text evidence="2">The sequence shown here is derived from an EMBL/GenBank/DDBJ whole genome shotgun (WGS) entry which is preliminary data.</text>
</comment>
<name>A0A2C6DVH2_9GAMM</name>